<accession>A0A0F9ZIW8</accession>
<gene>
    <name evidence="1" type="ORF">UR35_C0011G0004</name>
</gene>
<name>A0A0F9ZIW8_9BACT</name>
<proteinExistence type="predicted"/>
<evidence type="ECO:0000313" key="2">
    <source>
        <dbReference type="Proteomes" id="UP000034778"/>
    </source>
</evidence>
<protein>
    <submittedName>
        <fullName evidence="1">Uncharacterized protein</fullName>
    </submittedName>
</protein>
<reference evidence="1 2" key="1">
    <citation type="journal article" date="2015" name="Nature">
        <title>rRNA introns, odd ribosomes, and small enigmatic genomes across a large radiation of phyla.</title>
        <authorList>
            <person name="Brown C.T."/>
            <person name="Hug L.A."/>
            <person name="Thomas B.C."/>
            <person name="Sharon I."/>
            <person name="Castelle C.J."/>
            <person name="Singh A."/>
            <person name="Wilkins M.J."/>
            <person name="Williams K.H."/>
            <person name="Banfield J.F."/>
        </authorList>
    </citation>
    <scope>NUCLEOTIDE SEQUENCE [LARGE SCALE GENOMIC DNA]</scope>
</reference>
<organism evidence="1 2">
    <name type="scientific">Candidatus Woesebacteria bacterium GW2011_GWB1_33_22</name>
    <dbReference type="NCBI Taxonomy" id="1618566"/>
    <lineage>
        <taxon>Bacteria</taxon>
        <taxon>Candidatus Woeseibacteriota</taxon>
    </lineage>
</organism>
<comment type="caution">
    <text evidence="1">The sequence shown here is derived from an EMBL/GenBank/DDBJ whole genome shotgun (WGS) entry which is preliminary data.</text>
</comment>
<dbReference type="STRING" id="1618566.UR35_C0011G0004"/>
<dbReference type="AlphaFoldDB" id="A0A0F9ZIW8"/>
<dbReference type="Proteomes" id="UP000034778">
    <property type="component" value="Unassembled WGS sequence"/>
</dbReference>
<evidence type="ECO:0000313" key="1">
    <source>
        <dbReference type="EMBL" id="KKP44118.1"/>
    </source>
</evidence>
<dbReference type="EMBL" id="LBOW01000011">
    <property type="protein sequence ID" value="KKP44118.1"/>
    <property type="molecule type" value="Genomic_DNA"/>
</dbReference>
<sequence>MVNIGGEPDLVEFRYKEESKSALSFGHELGNKLEKAESVKDLLGLYYDANVSRMRLDVKADFQEAVALKLSEKNNGEPVSAIFFQIANDTRNTKLILDSSNK</sequence>